<organism evidence="2 3">
    <name type="scientific">Salipaludibacillus agaradhaerens</name>
    <name type="common">Bacillus agaradhaerens</name>
    <dbReference type="NCBI Taxonomy" id="76935"/>
    <lineage>
        <taxon>Bacteria</taxon>
        <taxon>Bacillati</taxon>
        <taxon>Bacillota</taxon>
        <taxon>Bacilli</taxon>
        <taxon>Bacillales</taxon>
        <taxon>Bacillaceae</taxon>
    </lineage>
</organism>
<dbReference type="EMBL" id="JABXYM010000001">
    <property type="protein sequence ID" value="MCR6097635.1"/>
    <property type="molecule type" value="Genomic_DNA"/>
</dbReference>
<comment type="caution">
    <text evidence="2">The sequence shown here is derived from an EMBL/GenBank/DDBJ whole genome shotgun (WGS) entry which is preliminary data.</text>
</comment>
<dbReference type="RefSeq" id="WP_257822033.1">
    <property type="nucleotide sequence ID" value="NZ_JABXYM010000001.1"/>
</dbReference>
<evidence type="ECO:0000313" key="3">
    <source>
        <dbReference type="Proteomes" id="UP001057753"/>
    </source>
</evidence>
<dbReference type="AlphaFoldDB" id="A0A9Q4FYG4"/>
<sequence>MGILITFLVMIAGVFAIYFINIALIRTQLEELTHRHKRGDSLSGDVEEWEYYLNKLFWKPFGTKKTLLTYGPHFEDYMKQNYPHTDSDVLKKVKKLQR</sequence>
<protein>
    <submittedName>
        <fullName evidence="2">Uncharacterized protein</fullName>
    </submittedName>
</protein>
<evidence type="ECO:0000313" key="2">
    <source>
        <dbReference type="EMBL" id="MCR6097635.1"/>
    </source>
</evidence>
<keyword evidence="3" id="KW-1185">Reference proteome</keyword>
<accession>A0A9Q4FYG4</accession>
<reference evidence="2" key="1">
    <citation type="submission" date="2020-06" db="EMBL/GenBank/DDBJ databases">
        <title>Insight into the genomes of haloalkaliphilic bacilli from Kenyan soda lakes.</title>
        <authorList>
            <person name="Mwirichia R."/>
            <person name="Villamizar G.C."/>
            <person name="Poehlein A."/>
            <person name="Mugweru J."/>
            <person name="Kipnyargis A."/>
            <person name="Kiplimo D."/>
            <person name="Orwa P."/>
            <person name="Daniel R."/>
        </authorList>
    </citation>
    <scope>NUCLEOTIDE SEQUENCE</scope>
    <source>
        <strain evidence="2">B1096_S55</strain>
    </source>
</reference>
<dbReference type="Proteomes" id="UP001057753">
    <property type="component" value="Unassembled WGS sequence"/>
</dbReference>
<proteinExistence type="predicted"/>
<evidence type="ECO:0000256" key="1">
    <source>
        <dbReference type="SAM" id="Phobius"/>
    </source>
</evidence>
<keyword evidence="1" id="KW-0472">Membrane</keyword>
<feature type="transmembrane region" description="Helical" evidence="1">
    <location>
        <begin position="6"/>
        <end position="25"/>
    </location>
</feature>
<keyword evidence="1" id="KW-0812">Transmembrane</keyword>
<keyword evidence="1" id="KW-1133">Transmembrane helix</keyword>
<name>A0A9Q4FYG4_SALAG</name>
<gene>
    <name evidence="2" type="ORF">HXA33_13875</name>
</gene>